<dbReference type="EMBL" id="CM007900">
    <property type="protein sequence ID" value="OTG06513.1"/>
    <property type="molecule type" value="Genomic_DNA"/>
</dbReference>
<reference evidence="3" key="2">
    <citation type="submission" date="2017-02" db="EMBL/GenBank/DDBJ databases">
        <title>Sunflower complete genome.</title>
        <authorList>
            <person name="Langlade N."/>
            <person name="Munos S."/>
        </authorList>
    </citation>
    <scope>NUCLEOTIDE SEQUENCE [LARGE SCALE GENOMIC DNA]</scope>
    <source>
        <tissue evidence="3">Leaves</tissue>
    </source>
</reference>
<feature type="compositionally biased region" description="Low complexity" evidence="1">
    <location>
        <begin position="235"/>
        <end position="249"/>
    </location>
</feature>
<sequence length="350" mass="38404">MSTNISSSSTTTTETKLPMATILHMLTIKLSSTNYLYWQNQLLPLLANQNLLGHVDGSLSPPSKTITTASAEQPNPAYTAWSISDQQAILILNSSLTEEAVAEILGLTTARQIWTALEAAYSNTCLERMHLLRDNLRRMTKGSSTVADYGRRFKAVCDQLSAIGHPVKDTDKTHWFLCGLGSTFESWSTAIRTTRDPLPFRDLLTKAESQEQFLLAINPPSTPSVAFVAQTNQTRNPSSSQNRGSRRGQATGSYNRGPQSNFSNSSSNTPRRPPHCQLCRTNGHYANKCPKLSSFVTSASGNEDIARAFHAQCHVQNEDAPDWAADTGADRHMTDDTGPENKPTSRSRSV</sequence>
<dbReference type="PANTHER" id="PTHR47481">
    <property type="match status" value="1"/>
</dbReference>
<dbReference type="EC" id="2.7.7.49" evidence="2"/>
<dbReference type="EMBL" id="MNCJ02000326">
    <property type="protein sequence ID" value="KAF5779953.1"/>
    <property type="molecule type" value="Genomic_DNA"/>
</dbReference>
<evidence type="ECO:0000256" key="1">
    <source>
        <dbReference type="SAM" id="MobiDB-lite"/>
    </source>
</evidence>
<feature type="compositionally biased region" description="Polar residues" evidence="1">
    <location>
        <begin position="250"/>
        <end position="259"/>
    </location>
</feature>
<name>A0A251T6T7_HELAN</name>
<evidence type="ECO:0000313" key="4">
    <source>
        <dbReference type="Proteomes" id="UP000215914"/>
    </source>
</evidence>
<dbReference type="Pfam" id="PF14223">
    <property type="entry name" value="Retrotran_gag_2"/>
    <property type="match status" value="1"/>
</dbReference>
<dbReference type="GO" id="GO:0008270">
    <property type="term" value="F:zinc ion binding"/>
    <property type="evidence" value="ECO:0007669"/>
    <property type="project" value="InterPro"/>
</dbReference>
<dbReference type="AlphaFoldDB" id="A0A251T6T7"/>
<keyword evidence="4" id="KW-1185">Reference proteome</keyword>
<proteinExistence type="predicted"/>
<dbReference type="SUPFAM" id="SSF57756">
    <property type="entry name" value="Retrovirus zinc finger-like domains"/>
    <property type="match status" value="1"/>
</dbReference>
<dbReference type="InParanoid" id="A0A251T6T7"/>
<organism evidence="3 4">
    <name type="scientific">Helianthus annuus</name>
    <name type="common">Common sunflower</name>
    <dbReference type="NCBI Taxonomy" id="4232"/>
    <lineage>
        <taxon>Eukaryota</taxon>
        <taxon>Viridiplantae</taxon>
        <taxon>Streptophyta</taxon>
        <taxon>Embryophyta</taxon>
        <taxon>Tracheophyta</taxon>
        <taxon>Spermatophyta</taxon>
        <taxon>Magnoliopsida</taxon>
        <taxon>eudicotyledons</taxon>
        <taxon>Gunneridae</taxon>
        <taxon>Pentapetalae</taxon>
        <taxon>asterids</taxon>
        <taxon>campanulids</taxon>
        <taxon>Asterales</taxon>
        <taxon>Asteraceae</taxon>
        <taxon>Asteroideae</taxon>
        <taxon>Heliantheae alliance</taxon>
        <taxon>Heliantheae</taxon>
        <taxon>Helianthus</taxon>
    </lineage>
</organism>
<gene>
    <name evidence="3" type="ORF">HannXRQ_Chr11g0320201</name>
    <name evidence="2" type="ORF">HanXRQr2_Chr11g0466601</name>
</gene>
<evidence type="ECO:0000313" key="2">
    <source>
        <dbReference type="EMBL" id="KAF5779953.1"/>
    </source>
</evidence>
<dbReference type="Gramene" id="mRNA:HanXRQr2_Chr11g0466601">
    <property type="protein sequence ID" value="mRNA:HanXRQr2_Chr11g0466601"/>
    <property type="gene ID" value="HanXRQr2_Chr11g0466601"/>
</dbReference>
<accession>A0A251T6T7</accession>
<reference evidence="2" key="3">
    <citation type="submission" date="2020-06" db="EMBL/GenBank/DDBJ databases">
        <title>Helianthus annuus Genome sequencing and assembly Release 2.</title>
        <authorList>
            <person name="Gouzy J."/>
            <person name="Langlade N."/>
            <person name="Munos S."/>
        </authorList>
    </citation>
    <scope>NUCLEOTIDE SEQUENCE</scope>
    <source>
        <tissue evidence="2">Leaves</tissue>
    </source>
</reference>
<protein>
    <submittedName>
        <fullName evidence="3">Putative zinc finger, CCHC-type, Gag-polypeptide of LTR copia-type</fullName>
    </submittedName>
    <submittedName>
        <fullName evidence="2">RNA-directed DNA polymerase</fullName>
        <ecNumber evidence="2">2.7.7.49</ecNumber>
    </submittedName>
</protein>
<reference evidence="2 4" key="1">
    <citation type="journal article" date="2017" name="Nature">
        <title>The sunflower genome provides insights into oil metabolism, flowering and Asterid evolution.</title>
        <authorList>
            <person name="Badouin H."/>
            <person name="Gouzy J."/>
            <person name="Grassa C.J."/>
            <person name="Murat F."/>
            <person name="Staton S.E."/>
            <person name="Cottret L."/>
            <person name="Lelandais-Briere C."/>
            <person name="Owens G.L."/>
            <person name="Carrere S."/>
            <person name="Mayjonade B."/>
            <person name="Legrand L."/>
            <person name="Gill N."/>
            <person name="Kane N.C."/>
            <person name="Bowers J.E."/>
            <person name="Hubner S."/>
            <person name="Bellec A."/>
            <person name="Berard A."/>
            <person name="Berges H."/>
            <person name="Blanchet N."/>
            <person name="Boniface M.C."/>
            <person name="Brunel D."/>
            <person name="Catrice O."/>
            <person name="Chaidir N."/>
            <person name="Claudel C."/>
            <person name="Donnadieu C."/>
            <person name="Faraut T."/>
            <person name="Fievet G."/>
            <person name="Helmstetter N."/>
            <person name="King M."/>
            <person name="Knapp S.J."/>
            <person name="Lai Z."/>
            <person name="Le Paslier M.C."/>
            <person name="Lippi Y."/>
            <person name="Lorenzon L."/>
            <person name="Mandel J.R."/>
            <person name="Marage G."/>
            <person name="Marchand G."/>
            <person name="Marquand E."/>
            <person name="Bret-Mestries E."/>
            <person name="Morien E."/>
            <person name="Nambeesan S."/>
            <person name="Nguyen T."/>
            <person name="Pegot-Espagnet P."/>
            <person name="Pouilly N."/>
            <person name="Raftis F."/>
            <person name="Sallet E."/>
            <person name="Schiex T."/>
            <person name="Thomas J."/>
            <person name="Vandecasteele C."/>
            <person name="Vares D."/>
            <person name="Vear F."/>
            <person name="Vautrin S."/>
            <person name="Crespi M."/>
            <person name="Mangin B."/>
            <person name="Burke J.M."/>
            <person name="Salse J."/>
            <person name="Munos S."/>
            <person name="Vincourt P."/>
            <person name="Rieseberg L.H."/>
            <person name="Langlade N.B."/>
        </authorList>
    </citation>
    <scope>NUCLEOTIDE SEQUENCE [LARGE SCALE GENOMIC DNA]</scope>
    <source>
        <strain evidence="4">cv. SF193</strain>
        <tissue evidence="2">Leaves</tissue>
    </source>
</reference>
<evidence type="ECO:0000313" key="3">
    <source>
        <dbReference type="EMBL" id="OTG06513.1"/>
    </source>
</evidence>
<dbReference type="InterPro" id="IPR036875">
    <property type="entry name" value="Znf_CCHC_sf"/>
</dbReference>
<dbReference type="GO" id="GO:0003964">
    <property type="term" value="F:RNA-directed DNA polymerase activity"/>
    <property type="evidence" value="ECO:0007669"/>
    <property type="project" value="UniProtKB-KW"/>
</dbReference>
<dbReference type="OMA" id="TSNTNHI"/>
<feature type="region of interest" description="Disordered" evidence="1">
    <location>
        <begin position="321"/>
        <end position="350"/>
    </location>
</feature>
<keyword evidence="2" id="KW-0548">Nucleotidyltransferase</keyword>
<feature type="region of interest" description="Disordered" evidence="1">
    <location>
        <begin position="232"/>
        <end position="276"/>
    </location>
</feature>
<dbReference type="PANTHER" id="PTHR47481:SF3">
    <property type="entry name" value="GAG-POLYPEPTIDE OF LTR COPIA-TYPE-RELATED"/>
    <property type="match status" value="1"/>
</dbReference>
<dbReference type="GO" id="GO:0003676">
    <property type="term" value="F:nucleic acid binding"/>
    <property type="evidence" value="ECO:0007669"/>
    <property type="project" value="InterPro"/>
</dbReference>
<keyword evidence="2" id="KW-0695">RNA-directed DNA polymerase</keyword>
<dbReference type="Proteomes" id="UP000215914">
    <property type="component" value="Chromosome 11"/>
</dbReference>
<keyword evidence="2" id="KW-0808">Transferase</keyword>